<evidence type="ECO:0000256" key="9">
    <source>
        <dbReference type="RuleBase" id="RU362122"/>
    </source>
</evidence>
<dbReference type="EMBL" id="JBHTON010000013">
    <property type="protein sequence ID" value="MFD1484540.1"/>
    <property type="molecule type" value="Genomic_DNA"/>
</dbReference>
<evidence type="ECO:0000256" key="8">
    <source>
        <dbReference type="ARBA" id="ARBA00023136"/>
    </source>
</evidence>
<feature type="transmembrane region" description="Helical" evidence="9">
    <location>
        <begin position="326"/>
        <end position="351"/>
    </location>
</feature>
<dbReference type="Proteomes" id="UP001597252">
    <property type="component" value="Unassembled WGS sequence"/>
</dbReference>
<comment type="similarity">
    <text evidence="2 9">Belongs to the branched chain amino acid transporter family.</text>
</comment>
<feature type="transmembrane region" description="Helical" evidence="9">
    <location>
        <begin position="45"/>
        <end position="70"/>
    </location>
</feature>
<reference evidence="11" key="1">
    <citation type="journal article" date="2019" name="Int. J. Syst. Evol. Microbiol.">
        <title>The Global Catalogue of Microorganisms (GCM) 10K type strain sequencing project: providing services to taxonomists for standard genome sequencing and annotation.</title>
        <authorList>
            <consortium name="The Broad Institute Genomics Platform"/>
            <consortium name="The Broad Institute Genome Sequencing Center for Infectious Disease"/>
            <person name="Wu L."/>
            <person name="Ma J."/>
        </authorList>
    </citation>
    <scope>NUCLEOTIDE SEQUENCE [LARGE SCALE GENOMIC DNA]</scope>
    <source>
        <strain evidence="11">CCM 8903</strain>
    </source>
</reference>
<dbReference type="InterPro" id="IPR004685">
    <property type="entry name" value="Brnchd-chn_aa_trnsp_Livcs"/>
</dbReference>
<accession>A0ABW4E7J8</accession>
<comment type="caution">
    <text evidence="10">The sequence shown here is derived from an EMBL/GenBank/DDBJ whole genome shotgun (WGS) entry which is preliminary data.</text>
</comment>
<keyword evidence="3 9" id="KW-0813">Transport</keyword>
<feature type="transmembrane region" description="Helical" evidence="9">
    <location>
        <begin position="282"/>
        <end position="314"/>
    </location>
</feature>
<sequence length="459" mass="48949">MEKLVEKKLTKRDYFVVASMLFGLFFGAGNLIFPLHLGQLAGSHWVPAAVGFLVTAVVLPLLSVLAVSAMHAEGVYDIGKPLGKWFAILFMVLIHLTIGPLFGTPRTATVSFTTGIAPMLPKSMQATGLLVFSALFFLAAFLLAYKEQRITSAIGKALNPVFLVLLFFVFFFGFTHSMGAAGAQASTTGYTALGGSFFNGFLQGYNTMDALAGLAFGVTVVTAVRGLGLKRQSSVAKMTAKAGVLATSMIGVVYLFLIVLGAKSLANFKVSAEGGTAFNQVVTFYFGTAGHALLATLLTVTCLTTAVGLVAAFAQDFHKHFQVLSYVQWLGLMTFASFLTANFGLATIISWSTPMLMFLYPFAMVLILLSVSGKWFNHDKTVYAFTVGFTAVPALFDMVAAFPPVVSQSAFGVAMTGFEHSFFPFAALGMAWVVPALVGLALGLVVYKVRARATVNVMN</sequence>
<name>A0ABW4E7J8_9LACO</name>
<keyword evidence="4" id="KW-1003">Cell membrane</keyword>
<comment type="subcellular location">
    <subcellularLocation>
        <location evidence="1 9">Cell membrane</location>
        <topology evidence="1 9">Multi-pass membrane protein</topology>
    </subcellularLocation>
</comment>
<keyword evidence="8 9" id="KW-0472">Membrane</keyword>
<feature type="transmembrane region" description="Helical" evidence="9">
    <location>
        <begin position="383"/>
        <end position="402"/>
    </location>
</feature>
<keyword evidence="11" id="KW-1185">Reference proteome</keyword>
<evidence type="ECO:0000256" key="7">
    <source>
        <dbReference type="ARBA" id="ARBA00022989"/>
    </source>
</evidence>
<feature type="transmembrane region" description="Helical" evidence="9">
    <location>
        <begin position="12"/>
        <end position="33"/>
    </location>
</feature>
<protein>
    <recommendedName>
        <fullName evidence="9">Branched-chain amino acid transport system carrier protein</fullName>
    </recommendedName>
</protein>
<dbReference type="RefSeq" id="WP_125754256.1">
    <property type="nucleotide sequence ID" value="NZ_JBHTON010000013.1"/>
</dbReference>
<gene>
    <name evidence="10" type="primary">brnQ</name>
    <name evidence="10" type="ORF">ACFQ5J_04745</name>
</gene>
<keyword evidence="5 9" id="KW-0812">Transmembrane</keyword>
<organism evidence="10 11">
    <name type="scientific">Lacticaseibacillus baoqingensis</name>
    <dbReference type="NCBI Taxonomy" id="2486013"/>
    <lineage>
        <taxon>Bacteria</taxon>
        <taxon>Bacillati</taxon>
        <taxon>Bacillota</taxon>
        <taxon>Bacilli</taxon>
        <taxon>Lactobacillales</taxon>
        <taxon>Lactobacillaceae</taxon>
        <taxon>Lacticaseibacillus</taxon>
    </lineage>
</organism>
<feature type="transmembrane region" description="Helical" evidence="9">
    <location>
        <begin position="210"/>
        <end position="228"/>
    </location>
</feature>
<feature type="transmembrane region" description="Helical" evidence="9">
    <location>
        <begin position="157"/>
        <end position="174"/>
    </location>
</feature>
<feature type="transmembrane region" description="Helical" evidence="9">
    <location>
        <begin position="123"/>
        <end position="145"/>
    </location>
</feature>
<dbReference type="PANTHER" id="PTHR30588:SF0">
    <property type="entry name" value="BRANCHED-CHAIN AMINO ACID PERMEASE BRNQ"/>
    <property type="match status" value="1"/>
</dbReference>
<evidence type="ECO:0000256" key="6">
    <source>
        <dbReference type="ARBA" id="ARBA00022970"/>
    </source>
</evidence>
<feature type="transmembrane region" description="Helical" evidence="9">
    <location>
        <begin position="240"/>
        <end position="262"/>
    </location>
</feature>
<dbReference type="PANTHER" id="PTHR30588">
    <property type="entry name" value="BRANCHED-CHAIN AMINO ACID TRANSPORT SYSTEM 2 CARRIER PROTEIN"/>
    <property type="match status" value="1"/>
</dbReference>
<dbReference type="Pfam" id="PF05525">
    <property type="entry name" value="Branch_AA_trans"/>
    <property type="match status" value="1"/>
</dbReference>
<proteinExistence type="inferred from homology"/>
<evidence type="ECO:0000313" key="11">
    <source>
        <dbReference type="Proteomes" id="UP001597252"/>
    </source>
</evidence>
<keyword evidence="7 9" id="KW-1133">Transmembrane helix</keyword>
<evidence type="ECO:0000256" key="5">
    <source>
        <dbReference type="ARBA" id="ARBA00022692"/>
    </source>
</evidence>
<feature type="transmembrane region" description="Helical" evidence="9">
    <location>
        <begin position="422"/>
        <end position="447"/>
    </location>
</feature>
<feature type="transmembrane region" description="Helical" evidence="9">
    <location>
        <begin position="82"/>
        <end position="103"/>
    </location>
</feature>
<feature type="transmembrane region" description="Helical" evidence="9">
    <location>
        <begin position="357"/>
        <end position="376"/>
    </location>
</feature>
<evidence type="ECO:0000256" key="4">
    <source>
        <dbReference type="ARBA" id="ARBA00022475"/>
    </source>
</evidence>
<keyword evidence="6 9" id="KW-0029">Amino-acid transport</keyword>
<comment type="function">
    <text evidence="9">Component of the transport system for branched-chain amino acids.</text>
</comment>
<evidence type="ECO:0000313" key="10">
    <source>
        <dbReference type="EMBL" id="MFD1484540.1"/>
    </source>
</evidence>
<evidence type="ECO:0000256" key="1">
    <source>
        <dbReference type="ARBA" id="ARBA00004651"/>
    </source>
</evidence>
<evidence type="ECO:0000256" key="3">
    <source>
        <dbReference type="ARBA" id="ARBA00022448"/>
    </source>
</evidence>
<evidence type="ECO:0000256" key="2">
    <source>
        <dbReference type="ARBA" id="ARBA00008540"/>
    </source>
</evidence>
<dbReference type="NCBIfam" id="TIGR00796">
    <property type="entry name" value="livcs"/>
    <property type="match status" value="1"/>
</dbReference>